<dbReference type="GO" id="GO:0004803">
    <property type="term" value="F:transposase activity"/>
    <property type="evidence" value="ECO:0007669"/>
    <property type="project" value="InterPro"/>
</dbReference>
<dbReference type="AlphaFoldDB" id="A0A558RCT3"/>
<keyword evidence="1" id="KW-0175">Coiled coil</keyword>
<dbReference type="OrthoDB" id="9803878at2"/>
<dbReference type="Proteomes" id="UP000318681">
    <property type="component" value="Unassembled WGS sequence"/>
</dbReference>
<dbReference type="GO" id="GO:0015074">
    <property type="term" value="P:DNA integration"/>
    <property type="evidence" value="ECO:0007669"/>
    <property type="project" value="InterPro"/>
</dbReference>
<dbReference type="GO" id="GO:0003677">
    <property type="term" value="F:DNA binding"/>
    <property type="evidence" value="ECO:0007669"/>
    <property type="project" value="InterPro"/>
</dbReference>
<evidence type="ECO:0000313" key="3">
    <source>
        <dbReference type="EMBL" id="TVV77176.1"/>
    </source>
</evidence>
<dbReference type="SUPFAM" id="SSF53098">
    <property type="entry name" value="Ribonuclease H-like"/>
    <property type="match status" value="1"/>
</dbReference>
<dbReference type="InterPro" id="IPR012337">
    <property type="entry name" value="RNaseH-like_sf"/>
</dbReference>
<feature type="domain" description="Integrase catalytic" evidence="2">
    <location>
        <begin position="218"/>
        <end position="381"/>
    </location>
</feature>
<evidence type="ECO:0000259" key="2">
    <source>
        <dbReference type="PROSITE" id="PS50994"/>
    </source>
</evidence>
<dbReference type="EMBL" id="VNIM01000004">
    <property type="protein sequence ID" value="TVV77176.1"/>
    <property type="molecule type" value="Genomic_DNA"/>
</dbReference>
<gene>
    <name evidence="3" type="ORF">FOY91_02295</name>
</gene>
<feature type="coiled-coil region" evidence="1">
    <location>
        <begin position="60"/>
        <end position="87"/>
    </location>
</feature>
<dbReference type="InterPro" id="IPR050900">
    <property type="entry name" value="Transposase_IS3/IS150/IS904"/>
</dbReference>
<dbReference type="NCBIfam" id="NF033516">
    <property type="entry name" value="transpos_IS3"/>
    <property type="match status" value="1"/>
</dbReference>
<comment type="caution">
    <text evidence="3">The sequence shown here is derived from an EMBL/GenBank/DDBJ whole genome shotgun (WGS) entry which is preliminary data.</text>
</comment>
<dbReference type="PROSITE" id="PS50994">
    <property type="entry name" value="INTEGRASE"/>
    <property type="match status" value="1"/>
</dbReference>
<dbReference type="GO" id="GO:0006313">
    <property type="term" value="P:DNA transposition"/>
    <property type="evidence" value="ECO:0007669"/>
    <property type="project" value="InterPro"/>
</dbReference>
<dbReference type="InterPro" id="IPR036397">
    <property type="entry name" value="RNaseH_sf"/>
</dbReference>
<accession>A0A558RCT3</accession>
<reference evidence="3 4" key="1">
    <citation type="submission" date="2019-07" db="EMBL/GenBank/DDBJ databases">
        <title>Sphingomonas solaris sp. nov., isolated from a solar panel from Boston, Massachusetts.</title>
        <authorList>
            <person name="Tanner K."/>
            <person name="Pascual J."/>
            <person name="Mancuso C."/>
            <person name="Pereto J."/>
            <person name="Khalil A."/>
            <person name="Vilanova C."/>
        </authorList>
    </citation>
    <scope>NUCLEOTIDE SEQUENCE [LARGE SCALE GENOMIC DNA]</scope>
    <source>
        <strain evidence="3 4">R4DWN</strain>
    </source>
</reference>
<proteinExistence type="predicted"/>
<sequence>MTRQRRFTKEFEDEAVRLVATSGRTQRAVADDLGVGLSTLVRWIGRRRDRLSQMPGEAPQADMAAELKRLRRENEILRQERDILKRATAFFAGGKSMRFALVDQAKKEFPVHRLCQVLGVSQSGYFAWKDRPASRRQRDDMVMLAHVRSAFALSNGTYGSPRMTRELQDDGFAIGRRRTARLMRENGLRGRQKRRFKRTTDSEHSWPIAPNIIDQDFTATAPNQKWGVDISYVWTREGWLYLAVVIDLFSRRVVGWAVGDRLHRDLALAALRKALVMRRPPEGLIHHSDRGSQYCSVDYQAELRRHRIRISMSGKGNCYDNAMVETFFKTIKSELVWRTVFYTRAEAAQAIARYIDGFYNPVRRHSALDYISPAQFERTASR</sequence>
<evidence type="ECO:0000256" key="1">
    <source>
        <dbReference type="SAM" id="Coils"/>
    </source>
</evidence>
<dbReference type="Pfam" id="PF00665">
    <property type="entry name" value="rve"/>
    <property type="match status" value="1"/>
</dbReference>
<dbReference type="Gene3D" id="1.10.10.60">
    <property type="entry name" value="Homeodomain-like"/>
    <property type="match status" value="1"/>
</dbReference>
<protein>
    <submittedName>
        <fullName evidence="3">IS3 family transposase</fullName>
    </submittedName>
</protein>
<name>A0A558RCT3_9SPHN</name>
<dbReference type="Pfam" id="PF01527">
    <property type="entry name" value="HTH_Tnp_1"/>
    <property type="match status" value="1"/>
</dbReference>
<dbReference type="SUPFAM" id="SSF46689">
    <property type="entry name" value="Homeodomain-like"/>
    <property type="match status" value="1"/>
</dbReference>
<dbReference type="InterPro" id="IPR009057">
    <property type="entry name" value="Homeodomain-like_sf"/>
</dbReference>
<dbReference type="Gene3D" id="3.30.420.10">
    <property type="entry name" value="Ribonuclease H-like superfamily/Ribonuclease H"/>
    <property type="match status" value="1"/>
</dbReference>
<dbReference type="InterPro" id="IPR002514">
    <property type="entry name" value="Transposase_8"/>
</dbReference>
<dbReference type="PANTHER" id="PTHR46889">
    <property type="entry name" value="TRANSPOSASE INSF FOR INSERTION SEQUENCE IS3B-RELATED"/>
    <property type="match status" value="1"/>
</dbReference>
<dbReference type="InterPro" id="IPR025948">
    <property type="entry name" value="HTH-like_dom"/>
</dbReference>
<evidence type="ECO:0000313" key="4">
    <source>
        <dbReference type="Proteomes" id="UP000318681"/>
    </source>
</evidence>
<dbReference type="PANTHER" id="PTHR46889:SF4">
    <property type="entry name" value="TRANSPOSASE INSO FOR INSERTION SEQUENCE ELEMENT IS911B-RELATED"/>
    <property type="match status" value="1"/>
</dbReference>
<dbReference type="Pfam" id="PF13333">
    <property type="entry name" value="rve_2"/>
    <property type="match status" value="1"/>
</dbReference>
<keyword evidence="4" id="KW-1185">Reference proteome</keyword>
<dbReference type="InterPro" id="IPR048020">
    <property type="entry name" value="Transpos_IS3"/>
</dbReference>
<dbReference type="Pfam" id="PF13276">
    <property type="entry name" value="HTH_21"/>
    <property type="match status" value="1"/>
</dbReference>
<dbReference type="InterPro" id="IPR001584">
    <property type="entry name" value="Integrase_cat-core"/>
</dbReference>
<organism evidence="3 4">
    <name type="scientific">Alterirhizorhabdus solaris</name>
    <dbReference type="NCBI Taxonomy" id="2529389"/>
    <lineage>
        <taxon>Bacteria</taxon>
        <taxon>Pseudomonadati</taxon>
        <taxon>Pseudomonadota</taxon>
        <taxon>Alphaproteobacteria</taxon>
        <taxon>Sphingomonadales</taxon>
        <taxon>Rhizorhabdaceae</taxon>
        <taxon>Alterirhizorhabdus</taxon>
    </lineage>
</organism>